<keyword evidence="6" id="KW-1185">Reference proteome</keyword>
<dbReference type="InterPro" id="IPR011006">
    <property type="entry name" value="CheY-like_superfamily"/>
</dbReference>
<dbReference type="GO" id="GO:0000160">
    <property type="term" value="P:phosphorelay signal transduction system"/>
    <property type="evidence" value="ECO:0007669"/>
    <property type="project" value="InterPro"/>
</dbReference>
<dbReference type="PANTHER" id="PTHR43228">
    <property type="entry name" value="TWO-COMPONENT RESPONSE REGULATOR"/>
    <property type="match status" value="1"/>
</dbReference>
<evidence type="ECO:0000259" key="4">
    <source>
        <dbReference type="PROSITE" id="PS50110"/>
    </source>
</evidence>
<evidence type="ECO:0000313" key="6">
    <source>
        <dbReference type="Proteomes" id="UP001158066"/>
    </source>
</evidence>
<proteinExistence type="predicted"/>
<dbReference type="SMART" id="SM00448">
    <property type="entry name" value="REC"/>
    <property type="match status" value="1"/>
</dbReference>
<dbReference type="InterPro" id="IPR001789">
    <property type="entry name" value="Sig_transdc_resp-reg_receiver"/>
</dbReference>
<dbReference type="Gene3D" id="3.40.50.2300">
    <property type="match status" value="1"/>
</dbReference>
<dbReference type="SUPFAM" id="SSF52172">
    <property type="entry name" value="CheY-like"/>
    <property type="match status" value="1"/>
</dbReference>
<comment type="caution">
    <text evidence="5">The sequence shown here is derived from an EMBL/GenBank/DDBJ whole genome shotgun (WGS) entry which is preliminary data.</text>
</comment>
<evidence type="ECO:0000256" key="2">
    <source>
        <dbReference type="ARBA" id="ARBA00024867"/>
    </source>
</evidence>
<feature type="domain" description="Response regulatory" evidence="4">
    <location>
        <begin position="4"/>
        <end position="120"/>
    </location>
</feature>
<gene>
    <name evidence="5" type="ORF">SAMN06296020_102153</name>
</gene>
<comment type="function">
    <text evidence="2">May play the central regulatory role in sporulation. It may be an element of the effector pathway responsible for the activation of sporulation genes in response to nutritional stress. Spo0A may act in concert with spo0H (a sigma factor) to control the expression of some genes that are critical to the sporulation process.</text>
</comment>
<accession>A0AA45WTQ3</accession>
<keyword evidence="3" id="KW-0597">Phosphoprotein</keyword>
<organism evidence="5 6">
    <name type="scientific">Anoxynatronum buryatiense</name>
    <dbReference type="NCBI Taxonomy" id="489973"/>
    <lineage>
        <taxon>Bacteria</taxon>
        <taxon>Bacillati</taxon>
        <taxon>Bacillota</taxon>
        <taxon>Clostridia</taxon>
        <taxon>Eubacteriales</taxon>
        <taxon>Clostridiaceae</taxon>
        <taxon>Anoxynatronum</taxon>
    </lineage>
</organism>
<dbReference type="AlphaFoldDB" id="A0AA45WTQ3"/>
<dbReference type="RefSeq" id="WP_283408064.1">
    <property type="nucleotide sequence ID" value="NZ_FXUF01000002.1"/>
</dbReference>
<dbReference type="CDD" id="cd17565">
    <property type="entry name" value="REC_GlnL-like"/>
    <property type="match status" value="1"/>
</dbReference>
<evidence type="ECO:0000256" key="1">
    <source>
        <dbReference type="ARBA" id="ARBA00018672"/>
    </source>
</evidence>
<dbReference type="EMBL" id="FXUF01000002">
    <property type="protein sequence ID" value="SMP44242.1"/>
    <property type="molecule type" value="Genomic_DNA"/>
</dbReference>
<dbReference type="Pfam" id="PF08664">
    <property type="entry name" value="YcbB"/>
    <property type="match status" value="1"/>
</dbReference>
<dbReference type="PANTHER" id="PTHR43228:SF8">
    <property type="entry name" value="TRANSCRIPTIONAL REGULATORY PROTEIN GLNL"/>
    <property type="match status" value="1"/>
</dbReference>
<dbReference type="PROSITE" id="PS50110">
    <property type="entry name" value="RESPONSE_REGULATORY"/>
    <property type="match status" value="1"/>
</dbReference>
<dbReference type="Proteomes" id="UP001158066">
    <property type="component" value="Unassembled WGS sequence"/>
</dbReference>
<protein>
    <recommendedName>
        <fullName evidence="1">Stage 0 sporulation protein A homolog</fullName>
    </recommendedName>
</protein>
<feature type="modified residue" description="4-aspartylphosphate" evidence="3">
    <location>
        <position position="55"/>
    </location>
</feature>
<reference evidence="5" key="1">
    <citation type="submission" date="2017-05" db="EMBL/GenBank/DDBJ databases">
        <authorList>
            <person name="Varghese N."/>
            <person name="Submissions S."/>
        </authorList>
    </citation>
    <scope>NUCLEOTIDE SEQUENCE</scope>
    <source>
        <strain evidence="5">Su22</strain>
    </source>
</reference>
<evidence type="ECO:0000313" key="5">
    <source>
        <dbReference type="EMBL" id="SMP44242.1"/>
    </source>
</evidence>
<dbReference type="InterPro" id="IPR013972">
    <property type="entry name" value="YcbB"/>
</dbReference>
<dbReference type="InterPro" id="IPR052048">
    <property type="entry name" value="ST_Response_Regulator"/>
</dbReference>
<evidence type="ECO:0000256" key="3">
    <source>
        <dbReference type="PROSITE-ProRule" id="PRU00169"/>
    </source>
</evidence>
<name>A0AA45WTQ3_9CLOT</name>
<dbReference type="Pfam" id="PF00072">
    <property type="entry name" value="Response_reg"/>
    <property type="match status" value="1"/>
</dbReference>
<sequence>MTTHFYIADDDRGIRTILKSIIEHHHLGTVTGLADNGKTAIDEIIHHQPDIVLIDLLMPQVDGIGVVTSLKKLGFSGSFIMISQVDSKEMISGAYQQGIEFFISKPLNVVEVIAVIQNVMEKHRLTKMLHSFESAIQHVRQARPETASFPLQEGFEKSLPADERGNIRRILANLGILGEAGCQDLIEIVYWMNQSDDATSTSGHHSYRLADAYHMLQQFYAERQGTRTNPGAIEQRVRRAIKSALKNLANLGIDNYDDDIFIRYSTILFEFGEVRREMDHEKGKSPYGGKISVKKFVEGIQILLAEQH</sequence>